<dbReference type="InterPro" id="IPR001128">
    <property type="entry name" value="Cyt_P450"/>
</dbReference>
<keyword evidence="3 7" id="KW-0479">Metal-binding</keyword>
<evidence type="ECO:0000256" key="3">
    <source>
        <dbReference type="ARBA" id="ARBA00022723"/>
    </source>
</evidence>
<evidence type="ECO:0000256" key="6">
    <source>
        <dbReference type="ARBA" id="ARBA00023033"/>
    </source>
</evidence>
<gene>
    <name evidence="8" type="ORF">Q2T42_09585</name>
</gene>
<evidence type="ECO:0000256" key="5">
    <source>
        <dbReference type="ARBA" id="ARBA00023004"/>
    </source>
</evidence>
<keyword evidence="2 7" id="KW-0349">Heme</keyword>
<dbReference type="GO" id="GO:0005506">
    <property type="term" value="F:iron ion binding"/>
    <property type="evidence" value="ECO:0007669"/>
    <property type="project" value="InterPro"/>
</dbReference>
<dbReference type="GO" id="GO:0016705">
    <property type="term" value="F:oxidoreductase activity, acting on paired donors, with incorporation or reduction of molecular oxygen"/>
    <property type="evidence" value="ECO:0007669"/>
    <property type="project" value="InterPro"/>
</dbReference>
<dbReference type="SUPFAM" id="SSF48264">
    <property type="entry name" value="Cytochrome P450"/>
    <property type="match status" value="1"/>
</dbReference>
<name>A0AA96WZD5_LEPBY</name>
<dbReference type="InterPro" id="IPR002397">
    <property type="entry name" value="Cyt_P450_B"/>
</dbReference>
<dbReference type="InterPro" id="IPR036396">
    <property type="entry name" value="Cyt_P450_sf"/>
</dbReference>
<keyword evidence="6 7" id="KW-0503">Monooxygenase</keyword>
<keyword evidence="4 7" id="KW-0560">Oxidoreductase</keyword>
<proteinExistence type="inferred from homology"/>
<organism evidence="8">
    <name type="scientific">Leptolyngbya boryana CZ1</name>
    <dbReference type="NCBI Taxonomy" id="3060204"/>
    <lineage>
        <taxon>Bacteria</taxon>
        <taxon>Bacillati</taxon>
        <taxon>Cyanobacteriota</taxon>
        <taxon>Cyanophyceae</taxon>
        <taxon>Leptolyngbyales</taxon>
        <taxon>Leptolyngbyaceae</taxon>
        <taxon>Leptolyngbya group</taxon>
        <taxon>Leptolyngbya</taxon>
    </lineage>
</organism>
<evidence type="ECO:0000256" key="4">
    <source>
        <dbReference type="ARBA" id="ARBA00023002"/>
    </source>
</evidence>
<comment type="similarity">
    <text evidence="1 7">Belongs to the cytochrome P450 family.</text>
</comment>
<protein>
    <submittedName>
        <fullName evidence="8">Cytochrome P450</fullName>
    </submittedName>
</protein>
<reference evidence="8" key="2">
    <citation type="submission" date="2023-07" db="EMBL/GenBank/DDBJ databases">
        <authorList>
            <person name="Bai X.-H."/>
            <person name="Wang H.-H."/>
            <person name="Wang J."/>
            <person name="Ma M.-Y."/>
            <person name="Hu H.-H."/>
            <person name="Song Z.-L."/>
            <person name="Ma H.-G."/>
            <person name="Fan Y."/>
            <person name="Du C.-Y."/>
            <person name="Xu J.-C."/>
        </authorList>
    </citation>
    <scope>NUCLEOTIDE SEQUENCE</scope>
    <source>
        <strain evidence="8">CZ1</strain>
    </source>
</reference>
<dbReference type="PRINTS" id="PR00359">
    <property type="entry name" value="BP450"/>
</dbReference>
<evidence type="ECO:0000256" key="1">
    <source>
        <dbReference type="ARBA" id="ARBA00010617"/>
    </source>
</evidence>
<dbReference type="InterPro" id="IPR017972">
    <property type="entry name" value="Cyt_P450_CS"/>
</dbReference>
<dbReference type="AlphaFoldDB" id="A0AA96WZD5"/>
<accession>A0AA96WZD5</accession>
<evidence type="ECO:0000313" key="8">
    <source>
        <dbReference type="EMBL" id="WNZ48081.1"/>
    </source>
</evidence>
<dbReference type="CDD" id="cd20625">
    <property type="entry name" value="CYP164-like"/>
    <property type="match status" value="1"/>
</dbReference>
<dbReference type="PANTHER" id="PTHR46696:SF1">
    <property type="entry name" value="CYTOCHROME P450 YJIB-RELATED"/>
    <property type="match status" value="1"/>
</dbReference>
<dbReference type="GO" id="GO:0020037">
    <property type="term" value="F:heme binding"/>
    <property type="evidence" value="ECO:0007669"/>
    <property type="project" value="InterPro"/>
</dbReference>
<evidence type="ECO:0000256" key="7">
    <source>
        <dbReference type="RuleBase" id="RU000461"/>
    </source>
</evidence>
<dbReference type="RefSeq" id="WP_316428491.1">
    <property type="nucleotide sequence ID" value="NZ_CP130144.1"/>
</dbReference>
<keyword evidence="5 7" id="KW-0408">Iron</keyword>
<dbReference type="EMBL" id="CP130144">
    <property type="protein sequence ID" value="WNZ48081.1"/>
    <property type="molecule type" value="Genomic_DNA"/>
</dbReference>
<dbReference type="PANTHER" id="PTHR46696">
    <property type="entry name" value="P450, PUTATIVE (EUROFUNG)-RELATED"/>
    <property type="match status" value="1"/>
</dbReference>
<dbReference type="FunFam" id="1.10.630.10:FF:000018">
    <property type="entry name" value="Cytochrome P450 monooxygenase"/>
    <property type="match status" value="1"/>
</dbReference>
<evidence type="ECO:0000256" key="2">
    <source>
        <dbReference type="ARBA" id="ARBA00022617"/>
    </source>
</evidence>
<reference evidence="8" key="1">
    <citation type="journal article" date="2023" name="Plants (Basel)">
        <title>Genomic Analysis of Leptolyngbya boryana CZ1 Reveals Efficient Carbon Fixation Modules.</title>
        <authorList>
            <person name="Bai X."/>
            <person name="Wang H."/>
            <person name="Cheng W."/>
            <person name="Wang J."/>
            <person name="Ma M."/>
            <person name="Hu H."/>
            <person name="Song Z."/>
            <person name="Ma H."/>
            <person name="Fan Y."/>
            <person name="Du C."/>
            <person name="Xu J."/>
        </authorList>
    </citation>
    <scope>NUCLEOTIDE SEQUENCE</scope>
    <source>
        <strain evidence="8">CZ1</strain>
    </source>
</reference>
<dbReference type="GO" id="GO:0004497">
    <property type="term" value="F:monooxygenase activity"/>
    <property type="evidence" value="ECO:0007669"/>
    <property type="project" value="UniProtKB-KW"/>
</dbReference>
<dbReference type="PROSITE" id="PS00086">
    <property type="entry name" value="CYTOCHROME_P450"/>
    <property type="match status" value="1"/>
</dbReference>
<dbReference type="Gene3D" id="1.10.630.10">
    <property type="entry name" value="Cytochrome P450"/>
    <property type="match status" value="1"/>
</dbReference>
<sequence length="409" mass="45816">MLTNTKSPAYDLFSPEALANPYELYKQMRESDPVYYSESLGYWILTRYQDVEAALKDERLSADRSSLFIHQIGDLDIRLIQNFLQLIGNMMIEKDPPEHSRMRKLANQGFTTRALESWRSIIQQTTDRLLDQVQTQGYMDIVDDLSVPLPALIIAEIFGVPECDRANLIQWAADIGTLWGAPSGQNIEKLARKADAAAIQFTNLIQHLIEERRRQPGTDLISLLTIAYEAQGLDFAELPSLCILILNAGHLTTTDLIPNGVAALLTHPEQLQKLIAHPELMQSAVEEMIRYDSPAPFVFRIAKEEIVISDTTIPAGSVVALGLGAANHDPAKFTHPDQFDIARTPNEHLGFGPGVHYCLGAVLARMELAICFTTLLKRMPNLRFDVDRQAIPRHTSLVFKGFESLPILF</sequence>
<dbReference type="Pfam" id="PF00067">
    <property type="entry name" value="p450"/>
    <property type="match status" value="1"/>
</dbReference>